<dbReference type="SUPFAM" id="SSF53335">
    <property type="entry name" value="S-adenosyl-L-methionine-dependent methyltransferases"/>
    <property type="match status" value="1"/>
</dbReference>
<dbReference type="GO" id="GO:0032259">
    <property type="term" value="P:methylation"/>
    <property type="evidence" value="ECO:0007669"/>
    <property type="project" value="UniProtKB-KW"/>
</dbReference>
<dbReference type="OrthoDB" id="9804312at2"/>
<keyword evidence="1" id="KW-0808">Transferase</keyword>
<accession>A0A3D8J4U3</accession>
<dbReference type="CDD" id="cd02440">
    <property type="entry name" value="AdoMet_MTases"/>
    <property type="match status" value="1"/>
</dbReference>
<evidence type="ECO:0000313" key="1">
    <source>
        <dbReference type="EMBL" id="RDU72517.1"/>
    </source>
</evidence>
<sequence>MKEAILEPMLRTMRLKKILPSVREFANPKVLDIGCGWEARLLQEIEPFITHGVGIDLKAPTIHTDKLHVFSHFFESKEGIDSFNASKASSCNNKKCDLPFDNESFEIATLLAVLEHLHHPLEMLKEIHRILKPKGILLLTVPSRLAKPLLEFLAYKLHIVSEAEIRDHKQYYNKTDIYKLISMVQGLTIVKHQYFQFGMNNFCKIVKQ</sequence>
<reference evidence="1 2" key="1">
    <citation type="submission" date="2018-04" db="EMBL/GenBank/DDBJ databases">
        <title>Novel Campyloabacter and Helicobacter Species and Strains.</title>
        <authorList>
            <person name="Mannion A.J."/>
            <person name="Shen Z."/>
            <person name="Fox J.G."/>
        </authorList>
    </citation>
    <scope>NUCLEOTIDE SEQUENCE [LARGE SCALE GENOMIC DNA]</scope>
    <source>
        <strain evidence="1 2">MIT 97-5075</strain>
    </source>
</reference>
<keyword evidence="1" id="KW-0489">Methyltransferase</keyword>
<dbReference type="RefSeq" id="WP_104763503.1">
    <property type="nucleotide sequence ID" value="NZ_FZPM01000025.1"/>
</dbReference>
<comment type="caution">
    <text evidence="1">The sequence shown here is derived from an EMBL/GenBank/DDBJ whole genome shotgun (WGS) entry which is preliminary data.</text>
</comment>
<organism evidence="1 2">
    <name type="scientific">Helicobacter aurati</name>
    <dbReference type="NCBI Taxonomy" id="137778"/>
    <lineage>
        <taxon>Bacteria</taxon>
        <taxon>Pseudomonadati</taxon>
        <taxon>Campylobacterota</taxon>
        <taxon>Epsilonproteobacteria</taxon>
        <taxon>Campylobacterales</taxon>
        <taxon>Helicobacteraceae</taxon>
        <taxon>Helicobacter</taxon>
    </lineage>
</organism>
<name>A0A3D8J4U3_9HELI</name>
<dbReference type="InterPro" id="IPR029063">
    <property type="entry name" value="SAM-dependent_MTases_sf"/>
</dbReference>
<dbReference type="AlphaFoldDB" id="A0A3D8J4U3"/>
<dbReference type="Proteomes" id="UP000256424">
    <property type="component" value="Unassembled WGS sequence"/>
</dbReference>
<dbReference type="EMBL" id="NXLW01000006">
    <property type="protein sequence ID" value="RDU72517.1"/>
    <property type="molecule type" value="Genomic_DNA"/>
</dbReference>
<keyword evidence="2" id="KW-1185">Reference proteome</keyword>
<dbReference type="Pfam" id="PF13489">
    <property type="entry name" value="Methyltransf_23"/>
    <property type="match status" value="1"/>
</dbReference>
<proteinExistence type="predicted"/>
<protein>
    <submittedName>
        <fullName evidence="1">Class I SAM-dependent methyltransferase</fullName>
    </submittedName>
</protein>
<dbReference type="GO" id="GO:0008168">
    <property type="term" value="F:methyltransferase activity"/>
    <property type="evidence" value="ECO:0007669"/>
    <property type="project" value="UniProtKB-KW"/>
</dbReference>
<dbReference type="Gene3D" id="3.40.50.150">
    <property type="entry name" value="Vaccinia Virus protein VP39"/>
    <property type="match status" value="1"/>
</dbReference>
<gene>
    <name evidence="1" type="ORF">CQA66_04180</name>
</gene>
<evidence type="ECO:0000313" key="2">
    <source>
        <dbReference type="Proteomes" id="UP000256424"/>
    </source>
</evidence>